<evidence type="ECO:0000313" key="3">
    <source>
        <dbReference type="Proteomes" id="UP000006431"/>
    </source>
</evidence>
<name>B6BLA7_SULGG</name>
<dbReference type="Proteomes" id="UP000006431">
    <property type="component" value="Unassembled WGS sequence"/>
</dbReference>
<dbReference type="OrthoDB" id="5349140at2"/>
<evidence type="ECO:0000256" key="1">
    <source>
        <dbReference type="SAM" id="Coils"/>
    </source>
</evidence>
<feature type="coiled-coil region" evidence="1">
    <location>
        <begin position="146"/>
        <end position="180"/>
    </location>
</feature>
<protein>
    <submittedName>
        <fullName evidence="2">Uncharacterized protein</fullName>
    </submittedName>
</protein>
<gene>
    <name evidence="2" type="ORF">SMGD1_0034</name>
</gene>
<keyword evidence="3" id="KW-1185">Reference proteome</keyword>
<comment type="caution">
    <text evidence="2">The sequence shown here is derived from an EMBL/GenBank/DDBJ whole genome shotgun (WGS) entry which is preliminary data.</text>
</comment>
<sequence length="231" mass="27444">MPIIRNTKIQNIKNEINKSKVFSINDFKFEFPDDGNVLASIHFRALPNYSFNIEENTVSNGIYDFANTLANKEYEKVLQTIEKPGKDKNIEINNHENIDECIETIYSWLIYLDEDLKNNIEFDIDDIADIEDFEIKLNEKFTNDTEKFTESEKVELTNRLEELQKRIEKLEESSSSKKSIEILEQSKNELQTYPKKSWWLKFYNRTRSVKNVLELSNELQNQFMTLLENFK</sequence>
<organism evidence="2 3">
    <name type="scientific">Sulfurimonas gotlandica (strain DSM 19862 / JCM 16533 / GD1)</name>
    <dbReference type="NCBI Taxonomy" id="929558"/>
    <lineage>
        <taxon>Bacteria</taxon>
        <taxon>Pseudomonadati</taxon>
        <taxon>Campylobacterota</taxon>
        <taxon>Epsilonproteobacteria</taxon>
        <taxon>Campylobacterales</taxon>
        <taxon>Sulfurimonadaceae</taxon>
        <taxon>Sulfurimonas</taxon>
    </lineage>
</organism>
<dbReference type="EMBL" id="AFRZ01000001">
    <property type="protein sequence ID" value="EHP28561.1"/>
    <property type="molecule type" value="Genomic_DNA"/>
</dbReference>
<dbReference type="AlphaFoldDB" id="B6BLA7"/>
<accession>H1FRK8</accession>
<evidence type="ECO:0000313" key="2">
    <source>
        <dbReference type="EMBL" id="EHP28561.1"/>
    </source>
</evidence>
<proteinExistence type="predicted"/>
<accession>B6BLA7</accession>
<dbReference type="RefSeq" id="WP_008338648.1">
    <property type="nucleotide sequence ID" value="NZ_AFRZ01000001.1"/>
</dbReference>
<dbReference type="HOGENOM" id="CLU_1145370_0_0_7"/>
<dbReference type="PATRIC" id="fig|929558.5.peg.33"/>
<reference evidence="2 3" key="1">
    <citation type="journal article" date="2012" name="Proc. Natl. Acad. Sci. U.S.A.">
        <title>Genome and physiology of a model Epsilonproteobacterium responsible for sulfide detoxification in marine oxygen depletion zones.</title>
        <authorList>
            <person name="Grote J."/>
            <person name="Schott T."/>
            <person name="Bruckner C.G."/>
            <person name="Glockner F.O."/>
            <person name="Jost G."/>
            <person name="Teeling H."/>
            <person name="Labrenz M."/>
            <person name="Jurgens K."/>
        </authorList>
    </citation>
    <scope>NUCLEOTIDE SEQUENCE [LARGE SCALE GENOMIC DNA]</scope>
    <source>
        <strain evidence="2 3">GD1</strain>
    </source>
</reference>
<keyword evidence="1" id="KW-0175">Coiled coil</keyword>
<dbReference type="STRING" id="929558.SMGD1_0034"/>